<gene>
    <name evidence="1" type="ORF">OSJNBb0016P23.20</name>
</gene>
<evidence type="ECO:0000313" key="2">
    <source>
        <dbReference type="Proteomes" id="UP000000763"/>
    </source>
</evidence>
<proteinExistence type="predicted"/>
<name>Q10HP7_ORYSJ</name>
<dbReference type="AlphaFoldDB" id="Q10HP7"/>
<dbReference type="EMBL" id="AC128645">
    <property type="protein sequence ID" value="AAP05789.1"/>
    <property type="molecule type" value="Genomic_DNA"/>
</dbReference>
<evidence type="ECO:0000313" key="1">
    <source>
        <dbReference type="EMBL" id="AAP05789.1"/>
    </source>
</evidence>
<reference evidence="2" key="2">
    <citation type="journal article" date="2008" name="Nucleic Acids Res.">
        <title>The rice annotation project database (RAP-DB): 2008 update.</title>
        <authorList>
            <consortium name="The rice annotation project (RAP)"/>
        </authorList>
    </citation>
    <scope>GENOME REANNOTATION</scope>
    <source>
        <strain evidence="2">cv. Nipponbare</strain>
    </source>
</reference>
<protein>
    <submittedName>
        <fullName evidence="1">Uncharacterized protein</fullName>
    </submittedName>
</protein>
<organism evidence="1 2">
    <name type="scientific">Oryza sativa subsp. japonica</name>
    <name type="common">Rice</name>
    <dbReference type="NCBI Taxonomy" id="39947"/>
    <lineage>
        <taxon>Eukaryota</taxon>
        <taxon>Viridiplantae</taxon>
        <taxon>Streptophyta</taxon>
        <taxon>Embryophyta</taxon>
        <taxon>Tracheophyta</taxon>
        <taxon>Spermatophyta</taxon>
        <taxon>Magnoliopsida</taxon>
        <taxon>Liliopsida</taxon>
        <taxon>Poales</taxon>
        <taxon>Poaceae</taxon>
        <taxon>BOP clade</taxon>
        <taxon>Oryzoideae</taxon>
        <taxon>Oryzeae</taxon>
        <taxon>Oryzinae</taxon>
        <taxon>Oryza</taxon>
        <taxon>Oryza sativa</taxon>
    </lineage>
</organism>
<reference evidence="2" key="1">
    <citation type="journal article" date="2005" name="Nature">
        <title>The map-based sequence of the rice genome.</title>
        <authorList>
            <consortium name="International rice genome sequencing project (IRGSP)"/>
            <person name="Matsumoto T."/>
            <person name="Wu J."/>
            <person name="Kanamori H."/>
            <person name="Katayose Y."/>
            <person name="Fujisawa M."/>
            <person name="Namiki N."/>
            <person name="Mizuno H."/>
            <person name="Yamamoto K."/>
            <person name="Antonio B.A."/>
            <person name="Baba T."/>
            <person name="Sakata K."/>
            <person name="Nagamura Y."/>
            <person name="Aoki H."/>
            <person name="Arikawa K."/>
            <person name="Arita K."/>
            <person name="Bito T."/>
            <person name="Chiden Y."/>
            <person name="Fujitsuka N."/>
            <person name="Fukunaka R."/>
            <person name="Hamada M."/>
            <person name="Harada C."/>
            <person name="Hayashi A."/>
            <person name="Hijishita S."/>
            <person name="Honda M."/>
            <person name="Hosokawa S."/>
            <person name="Ichikawa Y."/>
            <person name="Idonuma A."/>
            <person name="Iijima M."/>
            <person name="Ikeda M."/>
            <person name="Ikeno M."/>
            <person name="Ito K."/>
            <person name="Ito S."/>
            <person name="Ito T."/>
            <person name="Ito Y."/>
            <person name="Ito Y."/>
            <person name="Iwabuchi A."/>
            <person name="Kamiya K."/>
            <person name="Karasawa W."/>
            <person name="Kurita K."/>
            <person name="Katagiri S."/>
            <person name="Kikuta A."/>
            <person name="Kobayashi H."/>
            <person name="Kobayashi N."/>
            <person name="Machita K."/>
            <person name="Maehara T."/>
            <person name="Masukawa M."/>
            <person name="Mizubayashi T."/>
            <person name="Mukai Y."/>
            <person name="Nagasaki H."/>
            <person name="Nagata Y."/>
            <person name="Naito S."/>
            <person name="Nakashima M."/>
            <person name="Nakama Y."/>
            <person name="Nakamichi Y."/>
            <person name="Nakamura M."/>
            <person name="Meguro A."/>
            <person name="Negishi M."/>
            <person name="Ohta I."/>
            <person name="Ohta T."/>
            <person name="Okamoto M."/>
            <person name="Ono N."/>
            <person name="Saji S."/>
            <person name="Sakaguchi M."/>
            <person name="Sakai K."/>
            <person name="Shibata M."/>
            <person name="Shimokawa T."/>
            <person name="Song J."/>
            <person name="Takazaki Y."/>
            <person name="Terasawa K."/>
            <person name="Tsugane M."/>
            <person name="Tsuji K."/>
            <person name="Ueda S."/>
            <person name="Waki K."/>
            <person name="Yamagata H."/>
            <person name="Yamamoto M."/>
            <person name="Yamamoto S."/>
            <person name="Yamane H."/>
            <person name="Yoshiki S."/>
            <person name="Yoshihara R."/>
            <person name="Yukawa K."/>
            <person name="Zhong H."/>
            <person name="Yano M."/>
            <person name="Yuan Q."/>
            <person name="Ouyang S."/>
            <person name="Liu J."/>
            <person name="Jones K.M."/>
            <person name="Gansberger K."/>
            <person name="Moffat K."/>
            <person name="Hill J."/>
            <person name="Bera J."/>
            <person name="Fadrosh D."/>
            <person name="Jin S."/>
            <person name="Johri S."/>
            <person name="Kim M."/>
            <person name="Overton L."/>
            <person name="Reardon M."/>
            <person name="Tsitrin T."/>
            <person name="Vuong H."/>
            <person name="Weaver B."/>
            <person name="Ciecko A."/>
            <person name="Tallon L."/>
            <person name="Jackson J."/>
            <person name="Pai G."/>
            <person name="Aken S.V."/>
            <person name="Utterback T."/>
            <person name="Reidmuller S."/>
            <person name="Feldblyum T."/>
            <person name="Hsiao J."/>
            <person name="Zismann V."/>
            <person name="Iobst S."/>
            <person name="de Vazeille A.R."/>
            <person name="Buell C.R."/>
            <person name="Ying K."/>
            <person name="Li Y."/>
            <person name="Lu T."/>
            <person name="Huang Y."/>
            <person name="Zhao Q."/>
            <person name="Feng Q."/>
            <person name="Zhang L."/>
            <person name="Zhu J."/>
            <person name="Weng Q."/>
            <person name="Mu J."/>
            <person name="Lu Y."/>
            <person name="Fan D."/>
            <person name="Liu Y."/>
            <person name="Guan J."/>
            <person name="Zhang Y."/>
            <person name="Yu S."/>
            <person name="Liu X."/>
            <person name="Zhang Y."/>
            <person name="Hong G."/>
            <person name="Han B."/>
            <person name="Choisne N."/>
            <person name="Demange N."/>
            <person name="Orjeda G."/>
            <person name="Samain S."/>
            <person name="Cattolico L."/>
            <person name="Pelletier E."/>
            <person name="Couloux A."/>
            <person name="Segurens B."/>
            <person name="Wincker P."/>
            <person name="D'Hont A."/>
            <person name="Scarpelli C."/>
            <person name="Weissenbach J."/>
            <person name="Salanoubat M."/>
            <person name="Quetier F."/>
            <person name="Yu Y."/>
            <person name="Kim H.R."/>
            <person name="Rambo T."/>
            <person name="Currie J."/>
            <person name="Collura K."/>
            <person name="Luo M."/>
            <person name="Yang T."/>
            <person name="Ammiraju J.S.S."/>
            <person name="Engler F."/>
            <person name="Soderlund C."/>
            <person name="Wing R.A."/>
            <person name="Palmer L.E."/>
            <person name="de la Bastide M."/>
            <person name="Spiegel L."/>
            <person name="Nascimento L."/>
            <person name="Zutavern T."/>
            <person name="O'Shaughnessy A."/>
            <person name="Dike S."/>
            <person name="Dedhia N."/>
            <person name="Preston R."/>
            <person name="Balija V."/>
            <person name="McCombie W.R."/>
            <person name="Chow T."/>
            <person name="Chen H."/>
            <person name="Chung M."/>
            <person name="Chen C."/>
            <person name="Shaw J."/>
            <person name="Wu H."/>
            <person name="Hsiao K."/>
            <person name="Chao Y."/>
            <person name="Chu M."/>
            <person name="Cheng C."/>
            <person name="Hour A."/>
            <person name="Lee P."/>
            <person name="Lin S."/>
            <person name="Lin Y."/>
            <person name="Liou J."/>
            <person name="Liu S."/>
            <person name="Hsing Y."/>
            <person name="Raghuvanshi S."/>
            <person name="Mohanty A."/>
            <person name="Bharti A.K."/>
            <person name="Gaur A."/>
            <person name="Gupta V."/>
            <person name="Kumar D."/>
            <person name="Ravi V."/>
            <person name="Vij S."/>
            <person name="Kapur A."/>
            <person name="Khurana P."/>
            <person name="Khurana P."/>
            <person name="Khurana J.P."/>
            <person name="Tyagi A.K."/>
            <person name="Gaikwad K."/>
            <person name="Singh A."/>
            <person name="Dalal V."/>
            <person name="Srivastava S."/>
            <person name="Dixit A."/>
            <person name="Pal A.K."/>
            <person name="Ghazi I.A."/>
            <person name="Yadav M."/>
            <person name="Pandit A."/>
            <person name="Bhargava A."/>
            <person name="Sureshbabu K."/>
            <person name="Batra K."/>
            <person name="Sharma T.R."/>
            <person name="Mohapatra T."/>
            <person name="Singh N.K."/>
            <person name="Messing J."/>
            <person name="Nelson A.B."/>
            <person name="Fuks G."/>
            <person name="Kavchok S."/>
            <person name="Keizer G."/>
            <person name="Linton E."/>
            <person name="Llaca V."/>
            <person name="Song R."/>
            <person name="Tanyolac B."/>
            <person name="Young S."/>
            <person name="Ho-Il K."/>
            <person name="Hahn J.H."/>
            <person name="Sangsakoo G."/>
            <person name="Vanavichit A."/>
            <person name="de Mattos Luiz.A.T."/>
            <person name="Zimmer P.D."/>
            <person name="Malone G."/>
            <person name="Dellagostin O."/>
            <person name="de Oliveira A.C."/>
            <person name="Bevan M."/>
            <person name="Bancroft I."/>
            <person name="Minx P."/>
            <person name="Cordum H."/>
            <person name="Wilson R."/>
            <person name="Cheng Z."/>
            <person name="Jin W."/>
            <person name="Jiang J."/>
            <person name="Leong S.A."/>
            <person name="Iwama H."/>
            <person name="Gojobori T."/>
            <person name="Itoh T."/>
            <person name="Niimura Y."/>
            <person name="Fujii Y."/>
            <person name="Habara T."/>
            <person name="Sakai H."/>
            <person name="Sato Y."/>
            <person name="Wilson G."/>
            <person name="Kumar K."/>
            <person name="McCouch S."/>
            <person name="Juretic N."/>
            <person name="Hoen D."/>
            <person name="Wright S."/>
            <person name="Bruskiewich R."/>
            <person name="Bureau T."/>
            <person name="Miyao A."/>
            <person name="Hirochika H."/>
            <person name="Nishikawa T."/>
            <person name="Kadowaki K."/>
            <person name="Sugiura M."/>
            <person name="Burr B."/>
            <person name="Sasaki T."/>
        </authorList>
    </citation>
    <scope>NUCLEOTIDE SEQUENCE [LARGE SCALE GENOMIC DNA]</scope>
    <source>
        <strain evidence="2">cv. Nipponbare</strain>
    </source>
</reference>
<accession>Q10HP7</accession>
<sequence length="208" mass="23809">MGSRDEFSNNKLLDDFTVGKIKSDRSMSSDEIEIIAVVEDERYWQHWHRRVGLIQTKVYTALYSLDSYEGRLPLCAISISTETNASMYVGWISYAPDPNICIVYVYGLYWSYMHTDTRYMPRWKSQSDSIHSRVLRDESKLYPSTQEHISALIKEQLSTRVGCGRVHPTIESILDKCGVVAPNLPTKTDDLPHSTGHGWTTREKVVNG</sequence>
<dbReference type="Proteomes" id="UP000000763">
    <property type="component" value="Chromosome 3"/>
</dbReference>